<dbReference type="PROSITE" id="PS51819">
    <property type="entry name" value="VOC"/>
    <property type="match status" value="1"/>
</dbReference>
<organism evidence="2 3">
    <name type="scientific">Microbulbifer taiwanensis</name>
    <dbReference type="NCBI Taxonomy" id="986746"/>
    <lineage>
        <taxon>Bacteria</taxon>
        <taxon>Pseudomonadati</taxon>
        <taxon>Pseudomonadota</taxon>
        <taxon>Gammaproteobacteria</taxon>
        <taxon>Cellvibrionales</taxon>
        <taxon>Microbulbiferaceae</taxon>
        <taxon>Microbulbifer</taxon>
    </lineage>
</organism>
<dbReference type="EMBL" id="JBHSVR010000001">
    <property type="protein sequence ID" value="MFC6634390.1"/>
    <property type="molecule type" value="Genomic_DNA"/>
</dbReference>
<evidence type="ECO:0000313" key="3">
    <source>
        <dbReference type="Proteomes" id="UP001596425"/>
    </source>
</evidence>
<protein>
    <submittedName>
        <fullName evidence="2">VOC family protein</fullName>
    </submittedName>
</protein>
<name>A0ABW1YSJ5_9GAMM</name>
<accession>A0ABW1YSJ5</accession>
<dbReference type="Proteomes" id="UP001596425">
    <property type="component" value="Unassembled WGS sequence"/>
</dbReference>
<dbReference type="InterPro" id="IPR004360">
    <property type="entry name" value="Glyas_Fos-R_dOase_dom"/>
</dbReference>
<evidence type="ECO:0000313" key="2">
    <source>
        <dbReference type="EMBL" id="MFC6634390.1"/>
    </source>
</evidence>
<dbReference type="CDD" id="cd06587">
    <property type="entry name" value="VOC"/>
    <property type="match status" value="1"/>
</dbReference>
<proteinExistence type="predicted"/>
<dbReference type="Pfam" id="PF00903">
    <property type="entry name" value="Glyoxalase"/>
    <property type="match status" value="1"/>
</dbReference>
<dbReference type="InterPro" id="IPR029068">
    <property type="entry name" value="Glyas_Bleomycin-R_OHBP_Dase"/>
</dbReference>
<reference evidence="3" key="1">
    <citation type="journal article" date="2019" name="Int. J. Syst. Evol. Microbiol.">
        <title>The Global Catalogue of Microorganisms (GCM) 10K type strain sequencing project: providing services to taxonomists for standard genome sequencing and annotation.</title>
        <authorList>
            <consortium name="The Broad Institute Genomics Platform"/>
            <consortium name="The Broad Institute Genome Sequencing Center for Infectious Disease"/>
            <person name="Wu L."/>
            <person name="Ma J."/>
        </authorList>
    </citation>
    <scope>NUCLEOTIDE SEQUENCE [LARGE SCALE GENOMIC DNA]</scope>
    <source>
        <strain evidence="3">CGMCC 1.13718</strain>
    </source>
</reference>
<gene>
    <name evidence="2" type="ORF">ACFQBM_13900</name>
</gene>
<feature type="domain" description="VOC" evidence="1">
    <location>
        <begin position="2"/>
        <end position="122"/>
    </location>
</feature>
<evidence type="ECO:0000259" key="1">
    <source>
        <dbReference type="PROSITE" id="PS51819"/>
    </source>
</evidence>
<sequence length="130" mass="14654">MKIEHFAFNVSDPMAVAAWYEQHFGMRVARRLHRAPFTHFLADSSGAVMIEIYNNPADQVPSYSAMDPLLLHLAFVSETPDSDRARLEKAGADFVEEVRLEDGSHLVMMRDPWGLAIQLCKRGQPMLAPV</sequence>
<dbReference type="InterPro" id="IPR037523">
    <property type="entry name" value="VOC_core"/>
</dbReference>
<keyword evidence="3" id="KW-1185">Reference proteome</keyword>
<comment type="caution">
    <text evidence="2">The sequence shown here is derived from an EMBL/GenBank/DDBJ whole genome shotgun (WGS) entry which is preliminary data.</text>
</comment>
<dbReference type="SUPFAM" id="SSF54593">
    <property type="entry name" value="Glyoxalase/Bleomycin resistance protein/Dihydroxybiphenyl dioxygenase"/>
    <property type="match status" value="1"/>
</dbReference>
<dbReference type="Gene3D" id="3.10.180.10">
    <property type="entry name" value="2,3-Dihydroxybiphenyl 1,2-Dioxygenase, domain 1"/>
    <property type="match status" value="1"/>
</dbReference>
<dbReference type="RefSeq" id="WP_193193186.1">
    <property type="nucleotide sequence ID" value="NZ_JACZFR010000040.1"/>
</dbReference>